<protein>
    <recommendedName>
        <fullName evidence="3">Integrase SAM-like N-terminal domain-containing protein</fullName>
    </recommendedName>
</protein>
<dbReference type="RefSeq" id="WP_219546089.1">
    <property type="nucleotide sequence ID" value="NZ_JAHKRN010000021.1"/>
</dbReference>
<dbReference type="EMBL" id="JBHSNW010000023">
    <property type="protein sequence ID" value="MFC5820233.1"/>
    <property type="molecule type" value="Genomic_DNA"/>
</dbReference>
<gene>
    <name evidence="1" type="ORF">ACFPUY_34480</name>
</gene>
<sequence>MSAVAVRAAPFGMAVRARCHLVERDLSESDDRAQDLPSNHAMGRQSQILIEVTCAPTPARSGRSSASSDDRPALSTFATKREAEIWLSKKEIEIQEGDWSNPNLGKITFKVYGSDWIDERPGLRPKTVQLYKGLLRLHLIPTCGNQAGTCQALRTFNTHVNRVEVITYKELIDNARRSLGDL</sequence>
<reference evidence="2" key="1">
    <citation type="journal article" date="2019" name="Int. J. Syst. Evol. Microbiol.">
        <title>The Global Catalogue of Microorganisms (GCM) 10K type strain sequencing project: providing services to taxonomists for standard genome sequencing and annotation.</title>
        <authorList>
            <consortium name="The Broad Institute Genomics Platform"/>
            <consortium name="The Broad Institute Genome Sequencing Center for Infectious Disease"/>
            <person name="Wu L."/>
            <person name="Ma J."/>
        </authorList>
    </citation>
    <scope>NUCLEOTIDE SEQUENCE [LARGE SCALE GENOMIC DNA]</scope>
    <source>
        <strain evidence="2">CGMCC 4.7106</strain>
    </source>
</reference>
<evidence type="ECO:0000313" key="1">
    <source>
        <dbReference type="EMBL" id="MFC5820233.1"/>
    </source>
</evidence>
<name>A0ABW1C5Z6_9ACTN</name>
<evidence type="ECO:0000313" key="2">
    <source>
        <dbReference type="Proteomes" id="UP001596096"/>
    </source>
</evidence>
<keyword evidence="2" id="KW-1185">Reference proteome</keyword>
<dbReference type="Proteomes" id="UP001596096">
    <property type="component" value="Unassembled WGS sequence"/>
</dbReference>
<evidence type="ECO:0008006" key="3">
    <source>
        <dbReference type="Google" id="ProtNLM"/>
    </source>
</evidence>
<organism evidence="1 2">
    <name type="scientific">Nonomuraea harbinensis</name>
    <dbReference type="NCBI Taxonomy" id="1286938"/>
    <lineage>
        <taxon>Bacteria</taxon>
        <taxon>Bacillati</taxon>
        <taxon>Actinomycetota</taxon>
        <taxon>Actinomycetes</taxon>
        <taxon>Streptosporangiales</taxon>
        <taxon>Streptosporangiaceae</taxon>
        <taxon>Nonomuraea</taxon>
    </lineage>
</organism>
<proteinExistence type="predicted"/>
<accession>A0ABW1C5Z6</accession>
<comment type="caution">
    <text evidence="1">The sequence shown here is derived from an EMBL/GenBank/DDBJ whole genome shotgun (WGS) entry which is preliminary data.</text>
</comment>